<feature type="domain" description="Glucose-methanol-choline oxidoreductase C-terminal" evidence="16">
    <location>
        <begin position="633"/>
        <end position="702"/>
    </location>
</feature>
<evidence type="ECO:0000256" key="10">
    <source>
        <dbReference type="ARBA" id="ARBA00038856"/>
    </source>
</evidence>
<dbReference type="InterPro" id="IPR052542">
    <property type="entry name" value="Cholesterol_Oxidase"/>
</dbReference>
<dbReference type="EC" id="5.3.3.1" evidence="10"/>
<evidence type="ECO:0000256" key="7">
    <source>
        <dbReference type="ARBA" id="ARBA00023166"/>
    </source>
</evidence>
<gene>
    <name evidence="17" type="ordered locus">VIT_08s0007g02990</name>
</gene>
<evidence type="ECO:0000256" key="4">
    <source>
        <dbReference type="ARBA" id="ARBA00022827"/>
    </source>
</evidence>
<dbReference type="GO" id="GO:0004769">
    <property type="term" value="F:steroid Delta-isomerase activity"/>
    <property type="evidence" value="ECO:0007669"/>
    <property type="project" value="UniProtKB-EC"/>
</dbReference>
<dbReference type="InterPro" id="IPR036188">
    <property type="entry name" value="FAD/NAD-bd_sf"/>
</dbReference>
<dbReference type="SUPFAM" id="SSF51905">
    <property type="entry name" value="FAD/NAD(P)-binding domain"/>
    <property type="match status" value="1"/>
</dbReference>
<dbReference type="OMA" id="YMWREST"/>
<keyword evidence="6" id="KW-0443">Lipid metabolism</keyword>
<evidence type="ECO:0000256" key="5">
    <source>
        <dbReference type="ARBA" id="ARBA00023002"/>
    </source>
</evidence>
<comment type="pathway">
    <text evidence="11">Steroid metabolism; cholesterol degradation.</text>
</comment>
<evidence type="ECO:0000256" key="14">
    <source>
        <dbReference type="ARBA" id="ARBA00049778"/>
    </source>
</evidence>
<name>D7TJA0_VITVI</name>
<keyword evidence="8" id="KW-0753">Steroid metabolism</keyword>
<dbReference type="SUPFAM" id="SSF53474">
    <property type="entry name" value="alpha/beta-Hydrolases"/>
    <property type="match status" value="2"/>
</dbReference>
<evidence type="ECO:0000256" key="2">
    <source>
        <dbReference type="ARBA" id="ARBA00022548"/>
    </source>
</evidence>
<keyword evidence="15" id="KW-0812">Transmembrane</keyword>
<evidence type="ECO:0000256" key="13">
    <source>
        <dbReference type="ARBA" id="ARBA00049744"/>
    </source>
</evidence>
<dbReference type="OrthoDB" id="9974421at2759"/>
<organism evidence="17 18">
    <name type="scientific">Vitis vinifera</name>
    <name type="common">Grape</name>
    <dbReference type="NCBI Taxonomy" id="29760"/>
    <lineage>
        <taxon>Eukaryota</taxon>
        <taxon>Viridiplantae</taxon>
        <taxon>Streptophyta</taxon>
        <taxon>Embryophyta</taxon>
        <taxon>Tracheophyta</taxon>
        <taxon>Spermatophyta</taxon>
        <taxon>Magnoliopsida</taxon>
        <taxon>eudicotyledons</taxon>
        <taxon>Gunneridae</taxon>
        <taxon>Pentapetalae</taxon>
        <taxon>rosids</taxon>
        <taxon>Vitales</taxon>
        <taxon>Vitaceae</taxon>
        <taxon>Viteae</taxon>
        <taxon>Vitis</taxon>
    </lineage>
</organism>
<keyword evidence="4" id="KW-0274">FAD</keyword>
<evidence type="ECO:0000256" key="9">
    <source>
        <dbReference type="ARBA" id="ARBA00023235"/>
    </source>
</evidence>
<evidence type="ECO:0000313" key="18">
    <source>
        <dbReference type="Proteomes" id="UP000009183"/>
    </source>
</evidence>
<dbReference type="Gene3D" id="3.50.50.60">
    <property type="entry name" value="FAD/NAD(P)-binding domain"/>
    <property type="match status" value="1"/>
</dbReference>
<dbReference type="HOGENOM" id="CLU_257146_0_0_1"/>
<dbReference type="EMBL" id="FN595991">
    <property type="protein sequence ID" value="CBI30326.3"/>
    <property type="molecule type" value="Genomic_DNA"/>
</dbReference>
<keyword evidence="9" id="KW-0413">Isomerase</keyword>
<evidence type="ECO:0000256" key="11">
    <source>
        <dbReference type="ARBA" id="ARBA00049645"/>
    </source>
</evidence>
<keyword evidence="7" id="KW-1207">Sterol metabolism</keyword>
<evidence type="ECO:0000256" key="3">
    <source>
        <dbReference type="ARBA" id="ARBA00022630"/>
    </source>
</evidence>
<dbReference type="Pfam" id="PF05199">
    <property type="entry name" value="GMC_oxred_C"/>
    <property type="match status" value="1"/>
</dbReference>
<proteinExistence type="predicted"/>
<dbReference type="GO" id="GO:0008203">
    <property type="term" value="P:cholesterol metabolic process"/>
    <property type="evidence" value="ECO:0007669"/>
    <property type="project" value="UniProtKB-KW"/>
</dbReference>
<evidence type="ECO:0000256" key="15">
    <source>
        <dbReference type="SAM" id="Phobius"/>
    </source>
</evidence>
<dbReference type="PANTHER" id="PTHR47470:SF1">
    <property type="entry name" value="FAD-DEPENDENT OXIDOREDUCTASE 2 FAD BINDING DOMAIN-CONTAINING PROTEIN"/>
    <property type="match status" value="1"/>
</dbReference>
<dbReference type="EC" id="1.1.3.6" evidence="12"/>
<comment type="cofactor">
    <cofactor evidence="1">
        <name>FAD</name>
        <dbReference type="ChEBI" id="CHEBI:57692"/>
    </cofactor>
</comment>
<keyword evidence="5" id="KW-0560">Oxidoreductase</keyword>
<dbReference type="InterPro" id="IPR007867">
    <property type="entry name" value="GMC_OxRtase_C"/>
</dbReference>
<dbReference type="GO" id="GO:0016995">
    <property type="term" value="F:cholesterol oxidase activity"/>
    <property type="evidence" value="ECO:0007669"/>
    <property type="project" value="UniProtKB-EC"/>
</dbReference>
<evidence type="ECO:0000313" key="17">
    <source>
        <dbReference type="EMBL" id="CBI30326.3"/>
    </source>
</evidence>
<dbReference type="SMR" id="D7TJA0"/>
<reference evidence="18" key="1">
    <citation type="journal article" date="2007" name="Nature">
        <title>The grapevine genome sequence suggests ancestral hexaploidization in major angiosperm phyla.</title>
        <authorList>
            <consortium name="The French-Italian Public Consortium for Grapevine Genome Characterization."/>
            <person name="Jaillon O."/>
            <person name="Aury J.-M."/>
            <person name="Noel B."/>
            <person name="Policriti A."/>
            <person name="Clepet C."/>
            <person name="Casagrande A."/>
            <person name="Choisne N."/>
            <person name="Aubourg S."/>
            <person name="Vitulo N."/>
            <person name="Jubin C."/>
            <person name="Vezzi A."/>
            <person name="Legeai F."/>
            <person name="Hugueney P."/>
            <person name="Dasilva C."/>
            <person name="Horner D."/>
            <person name="Mica E."/>
            <person name="Jublot D."/>
            <person name="Poulain J."/>
            <person name="Bruyere C."/>
            <person name="Billault A."/>
            <person name="Segurens B."/>
            <person name="Gouyvenoux M."/>
            <person name="Ugarte E."/>
            <person name="Cattonaro F."/>
            <person name="Anthouard V."/>
            <person name="Vico V."/>
            <person name="Del Fabbro C."/>
            <person name="Alaux M."/>
            <person name="Di Gaspero G."/>
            <person name="Dumas V."/>
            <person name="Felice N."/>
            <person name="Paillard S."/>
            <person name="Juman I."/>
            <person name="Moroldo M."/>
            <person name="Scalabrin S."/>
            <person name="Canaguier A."/>
            <person name="Le Clainche I."/>
            <person name="Malacrida G."/>
            <person name="Durand E."/>
            <person name="Pesole G."/>
            <person name="Laucou V."/>
            <person name="Chatelet P."/>
            <person name="Merdinoglu D."/>
            <person name="Delledonne M."/>
            <person name="Pezzotti M."/>
            <person name="Lecharny A."/>
            <person name="Scarpelli C."/>
            <person name="Artiguenave F."/>
            <person name="Pe M.E."/>
            <person name="Valle G."/>
            <person name="Morgante M."/>
            <person name="Caboche M."/>
            <person name="Adam-Blondon A.-F."/>
            <person name="Weissenbach J."/>
            <person name="Quetier F."/>
            <person name="Wincker P."/>
        </authorList>
    </citation>
    <scope>NUCLEOTIDE SEQUENCE [LARGE SCALE GENOMIC DNA]</scope>
    <source>
        <strain evidence="18">cv. Pinot noir / PN40024</strain>
    </source>
</reference>
<dbReference type="Proteomes" id="UP000009183">
    <property type="component" value="Chromosome 8"/>
</dbReference>
<dbReference type="ExpressionAtlas" id="D7TJA0">
    <property type="expression patterns" value="baseline"/>
</dbReference>
<evidence type="ECO:0000259" key="16">
    <source>
        <dbReference type="Pfam" id="PF05199"/>
    </source>
</evidence>
<dbReference type="InParanoid" id="D7TJA0"/>
<dbReference type="PaxDb" id="29760-VIT_08s0007g02990.t01"/>
<dbReference type="STRING" id="29760.D7TJA0"/>
<evidence type="ECO:0000256" key="6">
    <source>
        <dbReference type="ARBA" id="ARBA00023098"/>
    </source>
</evidence>
<evidence type="ECO:0000256" key="8">
    <source>
        <dbReference type="ARBA" id="ARBA00023221"/>
    </source>
</evidence>
<keyword evidence="3" id="KW-0285">Flavoprotein</keyword>
<evidence type="ECO:0000256" key="12">
    <source>
        <dbReference type="ARBA" id="ARBA00049723"/>
    </source>
</evidence>
<dbReference type="eggNOG" id="ENOG502QSPJ">
    <property type="taxonomic scope" value="Eukaryota"/>
</dbReference>
<sequence>MCGVDYRTPYTQYMCYRLLLSGSSGSRYILEGRKIMNPYLFALYAWTESMTMHVTFKKVAKNSSTDQMMILRGELCISTTELLKSLISLEGNRKGKFIRLFLQSLFRTYITQVPRGNHGDFPMSHLYRRPYPDSTLHDIKTGDGFIISCRQWKCGQNPWVPEEERKRNPVLLVNGHSTESYYLPTEPNDLIRTLLEEGHETWLLQTRLHPLNPSNNFTIEDIGRFDIPAAIGKILELHGLSAKIHLVAHCVGGLAIHIALMGGHVTANHLASLSCTNSSMFFKITVSSRVKMCLPLIPISMLILGKNKILPIFKTMKATPRQQLLKSIAQFIPRCERCTCDECEVFSGIFGNTFWHENVSPSMHHWLNKVNLPRLPMAAFPHLRKICNNGFIVDSNGKNSYLTHPERMALPTLYISGGKSLLVTPQTSFLANKYMMLHQPGFRHERVVVEGFGHSDLLIGEESYKKVFPHILSHLRLAEDGRRNGGVSAEGLKCSKEALDWGDDPSYEAGCEGFWTWVSPSVNVWFANHSVFCQGAVLPKAFPHLLFKGITTYGWPTRYWFLHGVIEKIKHMLGLKSSQAMVLNAMGYDESDGKITFEKETNKICFSPPHDHLLPRKIKAFQKLTRKLGGVLFMSRYRSTSVHLLGGCNASSHPSDGVCNPNGQVFDPKFPPSVHPGLYVCDASLIPCSVGVNPCLTIATAAEHVSNHLVQDVLKYRTREGIEFMGKTVEQKPNLIPHRRLDSSMKPTVVIKETMRGYVGGMPCSAYLKMKMNCWNQNGFDERYQVMDESHPLLRGKVGGYVVFRSVEKDKLHVIDGDVDLCGVDYRTPYTQYMCYRLLLSASSGSRYILEGRKIMNPYLSALYAWTESTTMHVTFKKVAKNSSTDQMMILRGELCISTTELLKSLVSLEGNRKGKFICLLLQSLFRTYITQVPRGNLEDFPLFHLYSRPYPDSTLHDLKTGDGVIVSCRQWKCSQNPWVLEEERKLNPVLLVNGYSIESYYLPTEPNDLIRSLLEEGHETWLLQTRLHPLHPSNNFTIEDIGRFDIPAAIGKILELHGPSVKIHLVAHCVGGLAIHIALMGGHVSANHIASLSCTNSSMFFKITVSSRVKMCLPLIPMSMLILGKNKTLPLFETLKATPRQQLLKSIARFMPRYERCPCDECEVFSGIFGNGFWHDNVSPTVHHWLNKVSLPRLPMAAFPHLRKICNNGFIVDSNGKNSYLIHPERMALPTLYISGGRSLLVTPQTSFLANKYMKLHQPGFRHERVVVEGFGHSDLLIGEESYKKVFPHILSHMRLAEDGRRNGGVGGESLKYSKETLDWDDDQYEAAGYGGFGTWVSPSVNVWLFLALIVMLVSFYL</sequence>
<keyword evidence="15" id="KW-1133">Transmembrane helix</keyword>
<keyword evidence="15" id="KW-0472">Membrane</keyword>
<evidence type="ECO:0000256" key="1">
    <source>
        <dbReference type="ARBA" id="ARBA00001974"/>
    </source>
</evidence>
<feature type="transmembrane region" description="Helical" evidence="15">
    <location>
        <begin position="1337"/>
        <end position="1358"/>
    </location>
</feature>
<dbReference type="InterPro" id="IPR029058">
    <property type="entry name" value="AB_hydrolase_fold"/>
</dbReference>
<dbReference type="Gene3D" id="3.40.50.1820">
    <property type="entry name" value="alpha/beta hydrolase"/>
    <property type="match status" value="2"/>
</dbReference>
<keyword evidence="2" id="KW-0153">Cholesterol metabolism</keyword>
<dbReference type="PANTHER" id="PTHR47470">
    <property type="entry name" value="CHOLESTEROL OXIDASE"/>
    <property type="match status" value="1"/>
</dbReference>
<protein>
    <recommendedName>
        <fullName evidence="13">Cholesterol oxidase</fullName>
        <ecNumber evidence="12">1.1.3.6</ecNumber>
        <ecNumber evidence="10">5.3.3.1</ecNumber>
    </recommendedName>
    <alternativeName>
        <fullName evidence="14">Cholesterol isomerase</fullName>
    </alternativeName>
</protein>
<keyword evidence="18" id="KW-1185">Reference proteome</keyword>
<accession>D7TJA0</accession>